<proteinExistence type="predicted"/>
<gene>
    <name evidence="1" type="ORF">NCTC12965_05144</name>
</gene>
<organism evidence="1">
    <name type="scientific">Serratia fonticola</name>
    <dbReference type="NCBI Taxonomy" id="47917"/>
    <lineage>
        <taxon>Bacteria</taxon>
        <taxon>Pseudomonadati</taxon>
        <taxon>Pseudomonadota</taxon>
        <taxon>Gammaproteobacteria</taxon>
        <taxon>Enterobacterales</taxon>
        <taxon>Yersiniaceae</taxon>
        <taxon>Serratia</taxon>
    </lineage>
</organism>
<name>A0A4V6KTJ0_SERFO</name>
<protein>
    <submittedName>
        <fullName evidence="1">Uncharacterized protein</fullName>
    </submittedName>
</protein>
<sequence length="75" mass="8401">MQFLPLIGGKGKIGERPLFGLNRCLGQHLVHDRYALTMATGIGALGVDRSGDQLNKGSHQILLLLQQILRLYRYR</sequence>
<reference evidence="1" key="1">
    <citation type="submission" date="2019-05" db="EMBL/GenBank/DDBJ databases">
        <authorList>
            <consortium name="Pathogen Informatics"/>
        </authorList>
    </citation>
    <scope>NUCLEOTIDE SEQUENCE [LARGE SCALE GENOMIC DNA]</scope>
    <source>
        <strain evidence="1">NCTC12965</strain>
    </source>
</reference>
<evidence type="ECO:0000313" key="1">
    <source>
        <dbReference type="EMBL" id="VTR44738.1"/>
    </source>
</evidence>
<dbReference type="EMBL" id="CABEEZ010000112">
    <property type="protein sequence ID" value="VTR44738.1"/>
    <property type="molecule type" value="Genomic_DNA"/>
</dbReference>
<accession>A0A4V6KTJ0</accession>
<dbReference type="AlphaFoldDB" id="A0A4V6KTJ0"/>